<evidence type="ECO:0000256" key="3">
    <source>
        <dbReference type="ARBA" id="ARBA00022679"/>
    </source>
</evidence>
<dbReference type="PANTHER" id="PTHR43179:SF12">
    <property type="entry name" value="GALACTOFURANOSYLTRANSFERASE GLFT2"/>
    <property type="match status" value="1"/>
</dbReference>
<evidence type="ECO:0000313" key="5">
    <source>
        <dbReference type="EMBL" id="MBP0438510.1"/>
    </source>
</evidence>
<evidence type="ECO:0000259" key="4">
    <source>
        <dbReference type="Pfam" id="PF00535"/>
    </source>
</evidence>
<dbReference type="Gene3D" id="3.90.550.10">
    <property type="entry name" value="Spore Coat Polysaccharide Biosynthesis Protein SpsA, Chain A"/>
    <property type="match status" value="1"/>
</dbReference>
<dbReference type="RefSeq" id="WP_209334547.1">
    <property type="nucleotide sequence ID" value="NZ_JAGIYY010000002.1"/>
</dbReference>
<protein>
    <submittedName>
        <fullName evidence="5">Glycosyltransferase family 2 protein</fullName>
    </submittedName>
</protein>
<sequence length="862" mass="93724">MDLSISAAAHMPVDSASDGSAIRFPVWAQSHSTRWRWRQSLIHHALEAYGRGEWREALRCLDLCCSLPIPATEDLLFRSEVYGKLGQSALSTADLEAAFAIDPTLPALQMRMLHQLWRSTDEPSRLVQFARRLVSIDTAPAVLRFCLTRVLDDGTWSGVALTRISGSAIRILLLTKSAEDVSIEGRFSGQRRQVVTRTSSNHDRASVLGHASVVEMPWPEGERSVALSSPGNSLWWPKPWHGRPWHQHTSKPTGTPIVPEGTNSALVTVIMPVFDGLAATQASLDALLDEHASTTRHRIVLVDDRGPDPRIPAMLHTAAARAAQQGFELKILRNPANLGFIASVNTALAAFPYGPVVLLNADTIVPPGWLDRMVSAARKLGVGTVTPLSNNGEVTSMPQMFTSAPMPSPNVVRRIDALVAEANRGRVVDVPNGVGFCMLITQAARDACGFLNDLDYDQGYLEEVDYCLRVAEHGLRNVCACDVFVGHEGGQSFKDTKRALVVRNLGELERRFPSIRRDTLRFQTEDPLADVRSAFQLDVLGSGIGVGSIALEVGSQASTRHMSATPQSGRDVPVILVTPIRLQPDGLVLRLESSTLLAPRQLDLTVSESSAAAKELAALLSAFRVESVLFTELSSVTEPLFSLPALLGAPHDLRLTGSEFGDGLFAADLLEGARQIETVSPTLMRLAHRLGRDDVRLEKPRASQAPVLSRPAGDEMDAAAVAVFCEADDSQAAELVLQMARSFLVDNLPWYLVLFGRQASPAMLATTRVINGADFDHDRIADLLRLHATHASLCLMRTKNYEHPVQDLLLQTARPLFSLSASLVEPLDIPADDLIVLPHHVTASAIVDALRKTVPVPASLML</sequence>
<comment type="similarity">
    <text evidence="1">Belongs to the glycosyltransferase 2 family.</text>
</comment>
<dbReference type="InterPro" id="IPR029044">
    <property type="entry name" value="Nucleotide-diphossugar_trans"/>
</dbReference>
<dbReference type="EMBL" id="JAGIYY010000002">
    <property type="protein sequence ID" value="MBP0438510.1"/>
    <property type="molecule type" value="Genomic_DNA"/>
</dbReference>
<dbReference type="SUPFAM" id="SSF53448">
    <property type="entry name" value="Nucleotide-diphospho-sugar transferases"/>
    <property type="match status" value="1"/>
</dbReference>
<proteinExistence type="inferred from homology"/>
<accession>A0A8J7UJ54</accession>
<dbReference type="InterPro" id="IPR001173">
    <property type="entry name" value="Glyco_trans_2-like"/>
</dbReference>
<organism evidence="5 6">
    <name type="scientific">Tianweitania sediminis</name>
    <dbReference type="NCBI Taxonomy" id="1502156"/>
    <lineage>
        <taxon>Bacteria</taxon>
        <taxon>Pseudomonadati</taxon>
        <taxon>Pseudomonadota</taxon>
        <taxon>Alphaproteobacteria</taxon>
        <taxon>Hyphomicrobiales</taxon>
        <taxon>Phyllobacteriaceae</taxon>
        <taxon>Tianweitania</taxon>
    </lineage>
</organism>
<feature type="domain" description="Glycosyltransferase 2-like" evidence="4">
    <location>
        <begin position="268"/>
        <end position="385"/>
    </location>
</feature>
<keyword evidence="2" id="KW-0328">Glycosyltransferase</keyword>
<dbReference type="Pfam" id="PF00535">
    <property type="entry name" value="Glycos_transf_2"/>
    <property type="match status" value="1"/>
</dbReference>
<reference evidence="5" key="1">
    <citation type="submission" date="2021-03" db="EMBL/GenBank/DDBJ databases">
        <title>Genome sequencing and assembly of Tianweitania sediminis.</title>
        <authorList>
            <person name="Chhetri G."/>
        </authorList>
    </citation>
    <scope>NUCLEOTIDE SEQUENCE</scope>
    <source>
        <strain evidence="5">Z8</strain>
    </source>
</reference>
<dbReference type="Proteomes" id="UP000666240">
    <property type="component" value="Unassembled WGS sequence"/>
</dbReference>
<dbReference type="PANTHER" id="PTHR43179">
    <property type="entry name" value="RHAMNOSYLTRANSFERASE WBBL"/>
    <property type="match status" value="1"/>
</dbReference>
<name>A0A8J7UJ54_9HYPH</name>
<gene>
    <name evidence="5" type="ORF">J5Y06_07605</name>
</gene>
<keyword evidence="6" id="KW-1185">Reference proteome</keyword>
<evidence type="ECO:0000256" key="1">
    <source>
        <dbReference type="ARBA" id="ARBA00006739"/>
    </source>
</evidence>
<evidence type="ECO:0000256" key="2">
    <source>
        <dbReference type="ARBA" id="ARBA00022676"/>
    </source>
</evidence>
<keyword evidence="3" id="KW-0808">Transferase</keyword>
<dbReference type="AlphaFoldDB" id="A0A8J7UJ54"/>
<evidence type="ECO:0000313" key="6">
    <source>
        <dbReference type="Proteomes" id="UP000666240"/>
    </source>
</evidence>
<dbReference type="GO" id="GO:0016757">
    <property type="term" value="F:glycosyltransferase activity"/>
    <property type="evidence" value="ECO:0007669"/>
    <property type="project" value="UniProtKB-KW"/>
</dbReference>
<comment type="caution">
    <text evidence="5">The sequence shown here is derived from an EMBL/GenBank/DDBJ whole genome shotgun (WGS) entry which is preliminary data.</text>
</comment>